<feature type="domain" description="N-acetyltransferase" evidence="3">
    <location>
        <begin position="1"/>
        <end position="113"/>
    </location>
</feature>
<evidence type="ECO:0000259" key="3">
    <source>
        <dbReference type="PROSITE" id="PS51186"/>
    </source>
</evidence>
<dbReference type="InterPro" id="IPR000182">
    <property type="entry name" value="GNAT_dom"/>
</dbReference>
<dbReference type="Gene3D" id="3.40.630.30">
    <property type="match status" value="1"/>
</dbReference>
<dbReference type="SUPFAM" id="SSF55729">
    <property type="entry name" value="Acyl-CoA N-acyltransferases (Nat)"/>
    <property type="match status" value="1"/>
</dbReference>
<dbReference type="PROSITE" id="PS51186">
    <property type="entry name" value="GNAT"/>
    <property type="match status" value="1"/>
</dbReference>
<gene>
    <name evidence="4" type="ORF">OBE_05210</name>
</gene>
<organism evidence="4">
    <name type="scientific">human gut metagenome</name>
    <dbReference type="NCBI Taxonomy" id="408170"/>
    <lineage>
        <taxon>unclassified sequences</taxon>
        <taxon>metagenomes</taxon>
        <taxon>organismal metagenomes</taxon>
    </lineage>
</organism>
<keyword evidence="1 4" id="KW-0808">Transferase</keyword>
<dbReference type="AlphaFoldDB" id="K1T4I0"/>
<dbReference type="GO" id="GO:0008080">
    <property type="term" value="F:N-acetyltransferase activity"/>
    <property type="evidence" value="ECO:0007669"/>
    <property type="project" value="UniProtKB-ARBA"/>
</dbReference>
<evidence type="ECO:0000256" key="2">
    <source>
        <dbReference type="ARBA" id="ARBA00023315"/>
    </source>
</evidence>
<dbReference type="Pfam" id="PF13673">
    <property type="entry name" value="Acetyltransf_10"/>
    <property type="match status" value="1"/>
</dbReference>
<dbReference type="InterPro" id="IPR016181">
    <property type="entry name" value="Acyl_CoA_acyltransferase"/>
</dbReference>
<keyword evidence="2" id="KW-0012">Acyltransferase</keyword>
<evidence type="ECO:0000256" key="1">
    <source>
        <dbReference type="ARBA" id="ARBA00022679"/>
    </source>
</evidence>
<proteinExistence type="predicted"/>
<protein>
    <submittedName>
        <fullName evidence="4">Acetyltransferase (GNAT) family</fullName>
    </submittedName>
</protein>
<reference evidence="4" key="1">
    <citation type="journal article" date="2013" name="Environ. Microbiol.">
        <title>Microbiota from the distal guts of lean and obese adolescents exhibit partial functional redundancy besides clear differences in community structure.</title>
        <authorList>
            <person name="Ferrer M."/>
            <person name="Ruiz A."/>
            <person name="Lanza F."/>
            <person name="Haange S.B."/>
            <person name="Oberbach A."/>
            <person name="Till H."/>
            <person name="Bargiela R."/>
            <person name="Campoy C."/>
            <person name="Segura M.T."/>
            <person name="Richter M."/>
            <person name="von Bergen M."/>
            <person name="Seifert J."/>
            <person name="Suarez A."/>
        </authorList>
    </citation>
    <scope>NUCLEOTIDE SEQUENCE</scope>
</reference>
<comment type="caution">
    <text evidence="4">The sequence shown here is derived from an EMBL/GenBank/DDBJ whole genome shotgun (WGS) entry which is preliminary data.</text>
</comment>
<dbReference type="CDD" id="cd04301">
    <property type="entry name" value="NAT_SF"/>
    <property type="match status" value="1"/>
</dbReference>
<dbReference type="InterPro" id="IPR051635">
    <property type="entry name" value="SNAT-like"/>
</dbReference>
<name>K1T4I0_9ZZZZ</name>
<dbReference type="EMBL" id="AJWZ01003553">
    <property type="protein sequence ID" value="EKC67917.1"/>
    <property type="molecule type" value="Genomic_DNA"/>
</dbReference>
<dbReference type="PANTHER" id="PTHR10908:SF0">
    <property type="entry name" value="SEROTONIN N-ACETYLTRANSFERASE"/>
    <property type="match status" value="1"/>
</dbReference>
<sequence>MFDGGTLIAFVDGMVTDRTDLTDDLYADAALHDAHGAWQMIFGVNTLPDYRRHGCAGQLIERAIADARAQGRRGLVLTCKDRLVHYYAKFGFVSEGVSSSTHGGVVWYQMRLTF</sequence>
<accession>K1T4I0</accession>
<evidence type="ECO:0000313" key="4">
    <source>
        <dbReference type="EMBL" id="EKC67917.1"/>
    </source>
</evidence>
<dbReference type="PANTHER" id="PTHR10908">
    <property type="entry name" value="SEROTONIN N-ACETYLTRANSFERASE"/>
    <property type="match status" value="1"/>
</dbReference>